<dbReference type="GO" id="GO:0004519">
    <property type="term" value="F:endonuclease activity"/>
    <property type="evidence" value="ECO:0007669"/>
    <property type="project" value="UniProtKB-KW"/>
</dbReference>
<keyword evidence="2" id="KW-0238">DNA-binding</keyword>
<evidence type="ECO:0000256" key="1">
    <source>
        <dbReference type="ARBA" id="ARBA00022747"/>
    </source>
</evidence>
<organism evidence="3 4">
    <name type="scientific">Variovorax gossypii</name>
    <dbReference type="NCBI Taxonomy" id="1679495"/>
    <lineage>
        <taxon>Bacteria</taxon>
        <taxon>Pseudomonadati</taxon>
        <taxon>Pseudomonadota</taxon>
        <taxon>Betaproteobacteria</taxon>
        <taxon>Burkholderiales</taxon>
        <taxon>Comamonadaceae</taxon>
        <taxon>Variovorax</taxon>
    </lineage>
</organism>
<dbReference type="GO" id="GO:0009307">
    <property type="term" value="P:DNA restriction-modification system"/>
    <property type="evidence" value="ECO:0007669"/>
    <property type="project" value="UniProtKB-KW"/>
</dbReference>
<dbReference type="AlphaFoldDB" id="A0A3S0Q9V0"/>
<keyword evidence="3" id="KW-0255">Endonuclease</keyword>
<accession>A0A3S0Q9V0</accession>
<keyword evidence="3" id="KW-0378">Hydrolase</keyword>
<gene>
    <name evidence="3" type="ORF">EJP69_07810</name>
</gene>
<protein>
    <submittedName>
        <fullName evidence="3">Restriction endonuclease subunit S</fullName>
    </submittedName>
</protein>
<dbReference type="Gene3D" id="3.90.220.20">
    <property type="entry name" value="DNA methylase specificity domains"/>
    <property type="match status" value="1"/>
</dbReference>
<keyword evidence="4" id="KW-1185">Reference proteome</keyword>
<sequence length="163" mass="18275">MKVVKVSSLFGVHYGSNLELNRLLPDPTGINFVSRTANNNGVSAKVQRIPGLAPIKAGVLTVAGGGSVLETFVQPEPFYSGRDLYYLDPKTEMTLQQKLYYCMCIRKNKYRFNYGRQANRTLKDLLIPDLNEIPTWLDSAFSQVVEDWTQTLTHFPTVSVAKA</sequence>
<dbReference type="InterPro" id="IPR044946">
    <property type="entry name" value="Restrct_endonuc_typeI_TRD_sf"/>
</dbReference>
<reference evidence="3 4" key="1">
    <citation type="submission" date="2018-12" db="EMBL/GenBank/DDBJ databases">
        <title>The genome of Variovorax gossypii DSM 100435.</title>
        <authorList>
            <person name="Gao J."/>
            <person name="Sun J."/>
        </authorList>
    </citation>
    <scope>NUCLEOTIDE SEQUENCE [LARGE SCALE GENOMIC DNA]</scope>
    <source>
        <strain evidence="3 4">DSM 100435</strain>
    </source>
</reference>
<dbReference type="RefSeq" id="WP_126469302.1">
    <property type="nucleotide sequence ID" value="NZ_RXOE01000002.1"/>
</dbReference>
<proteinExistence type="predicted"/>
<dbReference type="SUPFAM" id="SSF116734">
    <property type="entry name" value="DNA methylase specificity domain"/>
    <property type="match status" value="1"/>
</dbReference>
<comment type="caution">
    <text evidence="3">The sequence shown here is derived from an EMBL/GenBank/DDBJ whole genome shotgun (WGS) entry which is preliminary data.</text>
</comment>
<dbReference type="Proteomes" id="UP000267418">
    <property type="component" value="Unassembled WGS sequence"/>
</dbReference>
<keyword evidence="1" id="KW-0680">Restriction system</keyword>
<name>A0A3S0Q9V0_9BURK</name>
<evidence type="ECO:0000256" key="2">
    <source>
        <dbReference type="ARBA" id="ARBA00023125"/>
    </source>
</evidence>
<dbReference type="GO" id="GO:0003677">
    <property type="term" value="F:DNA binding"/>
    <property type="evidence" value="ECO:0007669"/>
    <property type="project" value="UniProtKB-KW"/>
</dbReference>
<evidence type="ECO:0000313" key="4">
    <source>
        <dbReference type="Proteomes" id="UP000267418"/>
    </source>
</evidence>
<keyword evidence="3" id="KW-0540">Nuclease</keyword>
<dbReference type="EMBL" id="RXOE01000002">
    <property type="protein sequence ID" value="RTQ34344.1"/>
    <property type="molecule type" value="Genomic_DNA"/>
</dbReference>
<evidence type="ECO:0000313" key="3">
    <source>
        <dbReference type="EMBL" id="RTQ34344.1"/>
    </source>
</evidence>
<dbReference type="OrthoDB" id="5109672at2"/>